<dbReference type="SUPFAM" id="SSF52540">
    <property type="entry name" value="P-loop containing nucleoside triphosphate hydrolases"/>
    <property type="match status" value="1"/>
</dbReference>
<evidence type="ECO:0000256" key="2">
    <source>
        <dbReference type="ARBA" id="ARBA00023134"/>
    </source>
</evidence>
<evidence type="ECO:0000256" key="1">
    <source>
        <dbReference type="ARBA" id="ARBA00022741"/>
    </source>
</evidence>
<dbReference type="InterPro" id="IPR006689">
    <property type="entry name" value="Small_GTPase_ARF/SAR"/>
</dbReference>
<dbReference type="EMBL" id="CAUYUJ010015281">
    <property type="protein sequence ID" value="CAK0851922.1"/>
    <property type="molecule type" value="Genomic_DNA"/>
</dbReference>
<keyword evidence="1" id="KW-0547">Nucleotide-binding</keyword>
<dbReference type="PROSITE" id="PS51417">
    <property type="entry name" value="ARF"/>
    <property type="match status" value="1"/>
</dbReference>
<dbReference type="InterPro" id="IPR005225">
    <property type="entry name" value="Small_GTP-bd"/>
</dbReference>
<feature type="region of interest" description="Disordered" evidence="3">
    <location>
        <begin position="865"/>
        <end position="886"/>
    </location>
</feature>
<dbReference type="NCBIfam" id="TIGR00231">
    <property type="entry name" value="small_GTP"/>
    <property type="match status" value="1"/>
</dbReference>
<evidence type="ECO:0000256" key="3">
    <source>
        <dbReference type="SAM" id="MobiDB-lite"/>
    </source>
</evidence>
<dbReference type="InterPro" id="IPR027417">
    <property type="entry name" value="P-loop_NTPase"/>
</dbReference>
<dbReference type="SMART" id="SM00177">
    <property type="entry name" value="ARF"/>
    <property type="match status" value="1"/>
</dbReference>
<proteinExistence type="predicted"/>
<keyword evidence="5" id="KW-1185">Reference proteome</keyword>
<name>A0ABN9TZU8_9DINO</name>
<reference evidence="4" key="1">
    <citation type="submission" date="2023-10" db="EMBL/GenBank/DDBJ databases">
        <authorList>
            <person name="Chen Y."/>
            <person name="Shah S."/>
            <person name="Dougan E. K."/>
            <person name="Thang M."/>
            <person name="Chan C."/>
        </authorList>
    </citation>
    <scope>NUCLEOTIDE SEQUENCE [LARGE SCALE GENOMIC DNA]</scope>
</reference>
<feature type="compositionally biased region" description="Basic and acidic residues" evidence="3">
    <location>
        <begin position="137"/>
        <end position="150"/>
    </location>
</feature>
<dbReference type="Pfam" id="PF00025">
    <property type="entry name" value="Arf"/>
    <property type="match status" value="1"/>
</dbReference>
<organism evidence="4 5">
    <name type="scientific">Prorocentrum cordatum</name>
    <dbReference type="NCBI Taxonomy" id="2364126"/>
    <lineage>
        <taxon>Eukaryota</taxon>
        <taxon>Sar</taxon>
        <taxon>Alveolata</taxon>
        <taxon>Dinophyceae</taxon>
        <taxon>Prorocentrales</taxon>
        <taxon>Prorocentraceae</taxon>
        <taxon>Prorocentrum</taxon>
    </lineage>
</organism>
<protein>
    <submittedName>
        <fullName evidence="4">Uncharacterized protein</fullName>
    </submittedName>
</protein>
<feature type="compositionally biased region" description="Low complexity" evidence="3">
    <location>
        <begin position="604"/>
        <end position="626"/>
    </location>
</feature>
<gene>
    <name evidence="4" type="ORF">PCOR1329_LOCUS43916</name>
</gene>
<evidence type="ECO:0000313" key="4">
    <source>
        <dbReference type="EMBL" id="CAK0851922.1"/>
    </source>
</evidence>
<dbReference type="SMART" id="SM00178">
    <property type="entry name" value="SAR"/>
    <property type="match status" value="1"/>
</dbReference>
<keyword evidence="2" id="KW-0342">GTP-binding</keyword>
<dbReference type="PANTHER" id="PTHR11711">
    <property type="entry name" value="ADP RIBOSYLATION FACTOR-RELATED"/>
    <property type="match status" value="1"/>
</dbReference>
<feature type="region of interest" description="Disordered" evidence="3">
    <location>
        <begin position="137"/>
        <end position="162"/>
    </location>
</feature>
<accession>A0ABN9TZU8</accession>
<feature type="region of interest" description="Disordered" evidence="3">
    <location>
        <begin position="584"/>
        <end position="667"/>
    </location>
</feature>
<dbReference type="InterPro" id="IPR024156">
    <property type="entry name" value="Small_GTPase_ARF"/>
</dbReference>
<sequence length="1320" mass="144114">MKNSSEPSSRGDRIFRPQYDAFDEVMENPMRSWIDERAVNETATHLRAQTQQLDGIITKYLRVLERGKATDWTGEHPHSSSNSTLRQRWRLIPIRFEQAARRFGWVQQMAKDALAHQQRAYLAMALVLASGTDSKKEPEFQRAVRRRDEGNGGQTAQKTTAGVNGHNKGLYVLMMKMLLSLAQSRRNIEGVLFDVLIAELPEVLKMQEQGSAYNAQVQAKGKGHGLGAPHLFVFGGLLEALLPRQQSIGKVNFEKLTEFKARLQTLDYEGKMDIIRFTKVDRCYDQGKRRITLCLQEGRKEVISALQQLGAELKSGRAPASHMERELQEWLEGPLGITDANENGFALEGVFGVHGITDANEESFAYGEFLWVDGITDANEEGFALESFFGVYGITDANEDGFFGDVGITDANEEGFAFEGVFGVEGITDANEDELVWTEAARTPRGLAWVATWLLQAPLWLRVLRAHSPLLLHEGANFLFSAQAAVYALAGAGGASRLPSAGLLASSGGGPPQRRPGAAGLAALLLKCAARCSLPALYVACHGMPADWRVASCFLVAELRRRTRSRARRCCGSWCWPWASAARRGRSCSRGPRPTRPRTPPRAPTRTASARSTARAPSVGPASAARSGRRRPPARPPRCGGGWPRGSPLPAGRQGPRAAFGGPQTGAAVLVGGPRRHHGVRPSRFHLRCLSMVDSHGPAVPRCPLCRTALRGVAGAEVPSEEELDEQRWNVLVGFGMGLALLLLVHAASRKVRAPSTALTAKLHGLLAPRASGAAGMAAGQEIPEPRQVHQDAVATRRQKLFNLSHSIAPHAASRLKISDNFRYTYAHTVPWVLLLSLGLGFDRGMSQPDAASMDLELLIKKHKRKPGDGEDLGGAPSGKKANLGDAADEAEDGLQQVEGALRARDMQQAISILLKMACMHAQLLRDLAASEWVCLVIPTLSFLVVAGRGAGKMYAEAAAIAAAKPHLGPPHLHIARGVFKSMVESEKLQKSGTQAYQTLVLFYEKFVSISSAAELGLVIRHFRLKKCYNEEYTRLQFAIGGDVTVQLADAQEGSPERHLSKLEVEQSIIKLAQLEDAKLKLGTAPQGHLETMAQRILDKTKQKGKGKGALAAMGQSLSEQWQRVVGDPQHLCGAPPSGVGGAASGVWSRLFGRREVCVIMVGLDGAGKTTVLYRMRLGTIVTTVPTVGFNVEKLEYKNLVFTVWDLGGQTKTRKIWEHYYQTTDALIFVVDSSDRERIEEAHEELLKMLHREEMRDAALLVLANKQDLPDAMTTQELTAKLGLNGLGRSRKWLVQETTATVGDGLYEGLDWLTLTIAGY</sequence>
<evidence type="ECO:0000313" key="5">
    <source>
        <dbReference type="Proteomes" id="UP001189429"/>
    </source>
</evidence>
<dbReference type="Gene3D" id="3.40.50.300">
    <property type="entry name" value="P-loop containing nucleotide triphosphate hydrolases"/>
    <property type="match status" value="1"/>
</dbReference>
<dbReference type="Proteomes" id="UP001189429">
    <property type="component" value="Unassembled WGS sequence"/>
</dbReference>
<dbReference type="PRINTS" id="PR00328">
    <property type="entry name" value="SAR1GTPBP"/>
</dbReference>
<comment type="caution">
    <text evidence="4">The sequence shown here is derived from an EMBL/GenBank/DDBJ whole genome shotgun (WGS) entry which is preliminary data.</text>
</comment>